<proteinExistence type="predicted"/>
<accession>I4C621</accession>
<name>I4C621_DESTA</name>
<sequence>MRVQLFGTCLVDTFFPEAGEAVVKLLRHFGVEIVFPRGQTCCGKPPNSAGYVEESRHAARRFLSVFKADDPIVIPSGSCASMVKTHYPALFENEPEMKAKAQKVAARTYELSQFLVHVLKVHEAGLEASGRITYHASCQLTRELGVKEEPLLLLESLRGAEFVHLPHADRCCGFGGTFMGKLPEVSLAVAEEKAQNIIDTKADVVTGCDMGCLMNIKDALTRAGSEVKVKHLAQVLAEGL</sequence>
<evidence type="ECO:0000313" key="2">
    <source>
        <dbReference type="EMBL" id="AFM25012.1"/>
    </source>
</evidence>
<feature type="domain" description="Cysteine-rich" evidence="1">
    <location>
        <begin position="3"/>
        <end position="84"/>
    </location>
</feature>
<reference evidence="3" key="1">
    <citation type="submission" date="2012-06" db="EMBL/GenBank/DDBJ databases">
        <title>Complete sequence of chromosome of Desulfomonile tiedjei DSM 6799.</title>
        <authorList>
            <person name="Lucas S."/>
            <person name="Copeland A."/>
            <person name="Lapidus A."/>
            <person name="Glavina del Rio T."/>
            <person name="Dalin E."/>
            <person name="Tice H."/>
            <person name="Bruce D."/>
            <person name="Goodwin L."/>
            <person name="Pitluck S."/>
            <person name="Peters L."/>
            <person name="Ovchinnikova G."/>
            <person name="Zeytun A."/>
            <person name="Lu M."/>
            <person name="Kyrpides N."/>
            <person name="Mavromatis K."/>
            <person name="Ivanova N."/>
            <person name="Brettin T."/>
            <person name="Detter J.C."/>
            <person name="Han C."/>
            <person name="Larimer F."/>
            <person name="Land M."/>
            <person name="Hauser L."/>
            <person name="Markowitz V."/>
            <person name="Cheng J.-F."/>
            <person name="Hugenholtz P."/>
            <person name="Woyke T."/>
            <person name="Wu D."/>
            <person name="Spring S."/>
            <person name="Schroeder M."/>
            <person name="Brambilla E."/>
            <person name="Klenk H.-P."/>
            <person name="Eisen J.A."/>
        </authorList>
    </citation>
    <scope>NUCLEOTIDE SEQUENCE [LARGE SCALE GENOMIC DNA]</scope>
    <source>
        <strain evidence="3">ATCC 49306 / DSM 6799 / DCB-1</strain>
    </source>
</reference>
<dbReference type="PANTHER" id="PTHR30296">
    <property type="entry name" value="UNCHARACTERIZED PROTEIN YKGE"/>
    <property type="match status" value="1"/>
</dbReference>
<dbReference type="PANTHER" id="PTHR30296:SF0">
    <property type="entry name" value="LACTATE UTILIZATION PROTEIN A"/>
    <property type="match status" value="1"/>
</dbReference>
<gene>
    <name evidence="2" type="ordered locus">Desti_2325</name>
</gene>
<dbReference type="Proteomes" id="UP000006055">
    <property type="component" value="Chromosome"/>
</dbReference>
<organism evidence="2 3">
    <name type="scientific">Desulfomonile tiedjei (strain ATCC 49306 / DSM 6799 / DCB-1)</name>
    <dbReference type="NCBI Taxonomy" id="706587"/>
    <lineage>
        <taxon>Bacteria</taxon>
        <taxon>Pseudomonadati</taxon>
        <taxon>Thermodesulfobacteriota</taxon>
        <taxon>Desulfomonilia</taxon>
        <taxon>Desulfomonilales</taxon>
        <taxon>Desulfomonilaceae</taxon>
        <taxon>Desulfomonile</taxon>
    </lineage>
</organism>
<dbReference type="RefSeq" id="WP_014810155.1">
    <property type="nucleotide sequence ID" value="NC_018025.1"/>
</dbReference>
<dbReference type="OrthoDB" id="5289041at2"/>
<dbReference type="KEGG" id="dti:Desti_2325"/>
<dbReference type="HOGENOM" id="CLU_023081_1_0_7"/>
<feature type="domain" description="Cysteine-rich" evidence="1">
    <location>
        <begin position="132"/>
        <end position="217"/>
    </location>
</feature>
<keyword evidence="3" id="KW-1185">Reference proteome</keyword>
<dbReference type="Pfam" id="PF02754">
    <property type="entry name" value="CCG"/>
    <property type="match status" value="2"/>
</dbReference>
<dbReference type="EMBL" id="CP003360">
    <property type="protein sequence ID" value="AFM25012.1"/>
    <property type="molecule type" value="Genomic_DNA"/>
</dbReference>
<dbReference type="InterPro" id="IPR004017">
    <property type="entry name" value="Cys_rich_dom"/>
</dbReference>
<dbReference type="STRING" id="706587.Desti_2325"/>
<evidence type="ECO:0000259" key="1">
    <source>
        <dbReference type="Pfam" id="PF02754"/>
    </source>
</evidence>
<dbReference type="AlphaFoldDB" id="I4C621"/>
<dbReference type="GO" id="GO:0016491">
    <property type="term" value="F:oxidoreductase activity"/>
    <property type="evidence" value="ECO:0007669"/>
    <property type="project" value="UniProtKB-ARBA"/>
</dbReference>
<protein>
    <submittedName>
        <fullName evidence="2">Fe-S oxidoreductase</fullName>
    </submittedName>
</protein>
<dbReference type="eggNOG" id="COG0247">
    <property type="taxonomic scope" value="Bacteria"/>
</dbReference>
<dbReference type="GO" id="GO:0005829">
    <property type="term" value="C:cytosol"/>
    <property type="evidence" value="ECO:0007669"/>
    <property type="project" value="TreeGrafter"/>
</dbReference>
<evidence type="ECO:0000313" key="3">
    <source>
        <dbReference type="Proteomes" id="UP000006055"/>
    </source>
</evidence>
<dbReference type="PATRIC" id="fig|706587.4.peg.2668"/>